<evidence type="ECO:0000313" key="9">
    <source>
        <dbReference type="JaponicusDB" id="SJAG_02101"/>
    </source>
</evidence>
<dbReference type="InterPro" id="IPR035913">
    <property type="entry name" value="RPB5-like_sf"/>
</dbReference>
<dbReference type="GeneID" id="7052034"/>
<protein>
    <recommendedName>
        <fullName evidence="2">DNA-directed RNA polymerases I, II, and III subunit RPABC1</fullName>
    </recommendedName>
</protein>
<dbReference type="InterPro" id="IPR000783">
    <property type="entry name" value="RNA_pol_subH/Rpb5_C"/>
</dbReference>
<evidence type="ECO:0000313" key="8">
    <source>
        <dbReference type="EMBL" id="EEB07024.1"/>
    </source>
</evidence>
<dbReference type="Pfam" id="PF01191">
    <property type="entry name" value="RNA_pol_Rpb5_C"/>
    <property type="match status" value="1"/>
</dbReference>
<dbReference type="FunFam" id="3.40.1340.10:FF:000002">
    <property type="entry name" value="DNA-directed RNA polymerases I, II, and III subunit RPABC1"/>
    <property type="match status" value="1"/>
</dbReference>
<gene>
    <name evidence="9" type="primary">rpb5</name>
    <name evidence="8" type="ORF">SJAG_02101</name>
</gene>
<evidence type="ECO:0000256" key="4">
    <source>
        <dbReference type="ARBA" id="ARBA00023242"/>
    </source>
</evidence>
<dbReference type="PANTHER" id="PTHR10535:SF0">
    <property type="entry name" value="DNA-DIRECTED RNA POLYMERASES I, II, AND III SUBUNIT RPABC1"/>
    <property type="match status" value="1"/>
</dbReference>
<evidence type="ECO:0000256" key="3">
    <source>
        <dbReference type="ARBA" id="ARBA00023163"/>
    </source>
</evidence>
<evidence type="ECO:0000256" key="5">
    <source>
        <dbReference type="ARBA" id="ARBA00025765"/>
    </source>
</evidence>
<dbReference type="GO" id="GO:0042797">
    <property type="term" value="P:tRNA transcription by RNA polymerase III"/>
    <property type="evidence" value="ECO:0000318"/>
    <property type="project" value="GO_Central"/>
</dbReference>
<dbReference type="GO" id="GO:0006386">
    <property type="term" value="P:termination of RNA polymerase III transcription"/>
    <property type="evidence" value="ECO:0007669"/>
    <property type="project" value="EnsemblFungi"/>
</dbReference>
<proteinExistence type="inferred from homology"/>
<dbReference type="PIRSF" id="PIRSF000747">
    <property type="entry name" value="RPB5"/>
    <property type="match status" value="1"/>
</dbReference>
<dbReference type="PROSITE" id="PS01110">
    <property type="entry name" value="RNA_POL_H_23KD"/>
    <property type="match status" value="1"/>
</dbReference>
<comment type="subcellular location">
    <subcellularLocation>
        <location evidence="1">Nucleus</location>
    </subcellularLocation>
</comment>
<sequence length="211" mass="24159">MSSSEERNIVKVFRVWKTVHQLVHDRGYAVSQSELELTLDQFRAMHCGMGRNLDRSTLSFYAKPPPGSDKGTIYVEFAKEPSVGIKEMRTFVHTLGDHNHKTGILIYANNMTPSATKIISTVTGQFTIETFQESDLIVNITHHELVPKHVLLTPEEKKELLDRYKLRETQLPRIQMADPVARYLGLKRGQVVKIVRRSETSGRYNSYRICA</sequence>
<dbReference type="GO" id="GO:0005665">
    <property type="term" value="C:RNA polymerase II, core complex"/>
    <property type="evidence" value="ECO:0000318"/>
    <property type="project" value="GO_Central"/>
</dbReference>
<dbReference type="NCBIfam" id="NF007129">
    <property type="entry name" value="PRK09570.1"/>
    <property type="match status" value="1"/>
</dbReference>
<dbReference type="eggNOG" id="KOG3218">
    <property type="taxonomic scope" value="Eukaryota"/>
</dbReference>
<dbReference type="VEuPathDB" id="FungiDB:SJAG_02101"/>
<dbReference type="GO" id="GO:0006361">
    <property type="term" value="P:transcription initiation at RNA polymerase I promoter"/>
    <property type="evidence" value="ECO:0007669"/>
    <property type="project" value="EnsemblFungi"/>
</dbReference>
<dbReference type="STRING" id="402676.B6JZQ6"/>
<dbReference type="SUPFAM" id="SSF53036">
    <property type="entry name" value="Eukaryotic RPB5 N-terminal domain"/>
    <property type="match status" value="1"/>
</dbReference>
<evidence type="ECO:0000259" key="6">
    <source>
        <dbReference type="Pfam" id="PF01191"/>
    </source>
</evidence>
<dbReference type="GO" id="GO:0003899">
    <property type="term" value="F:DNA-directed RNA polymerase activity"/>
    <property type="evidence" value="ECO:0007669"/>
    <property type="project" value="EnsemblFungi"/>
</dbReference>
<feature type="domain" description="RNA polymerase Rpb5 N-terminal" evidence="7">
    <location>
        <begin position="6"/>
        <end position="94"/>
    </location>
</feature>
<dbReference type="GO" id="GO:0003677">
    <property type="term" value="F:DNA binding"/>
    <property type="evidence" value="ECO:0007669"/>
    <property type="project" value="InterPro"/>
</dbReference>
<comment type="similarity">
    <text evidence="5">Belongs to the archaeal Rpo5/eukaryotic RPB5 RNA polymerase subunit family.</text>
</comment>
<dbReference type="Gene3D" id="3.90.940.20">
    <property type="entry name" value="RPB5-like RNA polymerase subunit"/>
    <property type="match status" value="1"/>
</dbReference>
<keyword evidence="4" id="KW-0539">Nucleus</keyword>
<dbReference type="GO" id="GO:0006366">
    <property type="term" value="P:transcription by RNA polymerase II"/>
    <property type="evidence" value="ECO:0000318"/>
    <property type="project" value="GO_Central"/>
</dbReference>
<dbReference type="InterPro" id="IPR014381">
    <property type="entry name" value="Arch_Rpo5/euc_Rpb5"/>
</dbReference>
<dbReference type="Gene3D" id="3.40.1340.10">
    <property type="entry name" value="RNA polymerase, Rpb5, N-terminal domain"/>
    <property type="match status" value="1"/>
</dbReference>
<dbReference type="PANTHER" id="PTHR10535">
    <property type="entry name" value="DNA-DIRECTED RNA POLYMERASES I, II, AND III SUBUNIT RPABC1"/>
    <property type="match status" value="1"/>
</dbReference>
<dbReference type="RefSeq" id="XP_002173317.1">
    <property type="nucleotide sequence ID" value="XM_002173281.2"/>
</dbReference>
<name>B6JZQ6_SCHJY</name>
<dbReference type="GO" id="GO:0006384">
    <property type="term" value="P:transcription initiation at RNA polymerase III promoter"/>
    <property type="evidence" value="ECO:0007669"/>
    <property type="project" value="EnsemblFungi"/>
</dbReference>
<keyword evidence="8" id="KW-0240">DNA-directed RNA polymerase</keyword>
<dbReference type="GO" id="GO:0005666">
    <property type="term" value="C:RNA polymerase III complex"/>
    <property type="evidence" value="ECO:0000318"/>
    <property type="project" value="GO_Central"/>
</dbReference>
<dbReference type="HAMAP" id="MF_00025">
    <property type="entry name" value="RNApol_Rpo5_RPB5"/>
    <property type="match status" value="1"/>
</dbReference>
<dbReference type="SUPFAM" id="SSF55287">
    <property type="entry name" value="RPB5-like RNA polymerase subunit"/>
    <property type="match status" value="1"/>
</dbReference>
<dbReference type="AlphaFoldDB" id="B6JZQ6"/>
<evidence type="ECO:0000256" key="1">
    <source>
        <dbReference type="ARBA" id="ARBA00004123"/>
    </source>
</evidence>
<dbReference type="GO" id="GO:0006362">
    <property type="term" value="P:transcription elongation by RNA polymerase I"/>
    <property type="evidence" value="ECO:0000318"/>
    <property type="project" value="GO_Central"/>
</dbReference>
<reference evidence="8 10" key="1">
    <citation type="journal article" date="2011" name="Science">
        <title>Comparative functional genomics of the fission yeasts.</title>
        <authorList>
            <person name="Rhind N."/>
            <person name="Chen Z."/>
            <person name="Yassour M."/>
            <person name="Thompson D.A."/>
            <person name="Haas B.J."/>
            <person name="Habib N."/>
            <person name="Wapinski I."/>
            <person name="Roy S."/>
            <person name="Lin M.F."/>
            <person name="Heiman D.I."/>
            <person name="Young S.K."/>
            <person name="Furuya K."/>
            <person name="Guo Y."/>
            <person name="Pidoux A."/>
            <person name="Chen H.M."/>
            <person name="Robbertse B."/>
            <person name="Goldberg J.M."/>
            <person name="Aoki K."/>
            <person name="Bayne E.H."/>
            <person name="Berlin A.M."/>
            <person name="Desjardins C.A."/>
            <person name="Dobbs E."/>
            <person name="Dukaj L."/>
            <person name="Fan L."/>
            <person name="FitzGerald M.G."/>
            <person name="French C."/>
            <person name="Gujja S."/>
            <person name="Hansen K."/>
            <person name="Keifenheim D."/>
            <person name="Levin J.Z."/>
            <person name="Mosher R.A."/>
            <person name="Mueller C.A."/>
            <person name="Pfiffner J."/>
            <person name="Priest M."/>
            <person name="Russ C."/>
            <person name="Smialowska A."/>
            <person name="Swoboda P."/>
            <person name="Sykes S.M."/>
            <person name="Vaughn M."/>
            <person name="Vengrova S."/>
            <person name="Yoder R."/>
            <person name="Zeng Q."/>
            <person name="Allshire R."/>
            <person name="Baulcombe D."/>
            <person name="Birren B.W."/>
            <person name="Brown W."/>
            <person name="Ekwall K."/>
            <person name="Kellis M."/>
            <person name="Leatherwood J."/>
            <person name="Levin H."/>
            <person name="Margalit H."/>
            <person name="Martienssen R."/>
            <person name="Nieduszynski C.A."/>
            <person name="Spatafora J.W."/>
            <person name="Friedman N."/>
            <person name="Dalgaard J.Z."/>
            <person name="Baumann P."/>
            <person name="Niki H."/>
            <person name="Regev A."/>
            <person name="Nusbaum C."/>
        </authorList>
    </citation>
    <scope>NUCLEOTIDE SEQUENCE [LARGE SCALE GENOMIC DNA]</scope>
    <source>
        <strain evidence="10">yFS275 / FY16936</strain>
    </source>
</reference>
<dbReference type="HOGENOM" id="CLU_058320_0_0_1"/>
<evidence type="ECO:0000313" key="10">
    <source>
        <dbReference type="Proteomes" id="UP000001744"/>
    </source>
</evidence>
<dbReference type="GO" id="GO:0003968">
    <property type="term" value="F:RNA-directed RNA polymerase activity"/>
    <property type="evidence" value="ECO:0007669"/>
    <property type="project" value="EnsemblFungi"/>
</dbReference>
<feature type="domain" description="RNA polymerase subunit H/Rpb5 C-terminal" evidence="6">
    <location>
        <begin position="138"/>
        <end position="210"/>
    </location>
</feature>
<dbReference type="InterPro" id="IPR005571">
    <property type="entry name" value="RNA_pol_Rpb5_N"/>
</dbReference>
<accession>B6JZQ6</accession>
<dbReference type="OMA" id="VRDRGYF"/>
<dbReference type="GO" id="GO:0005736">
    <property type="term" value="C:RNA polymerase I complex"/>
    <property type="evidence" value="ECO:0000318"/>
    <property type="project" value="GO_Central"/>
</dbReference>
<dbReference type="FunFam" id="3.90.940.20:FF:000001">
    <property type="entry name" value="DNA-directed RNA polymerases I, II, and III subunit RPABC1"/>
    <property type="match status" value="1"/>
</dbReference>
<dbReference type="Proteomes" id="UP000001744">
    <property type="component" value="Unassembled WGS sequence"/>
</dbReference>
<dbReference type="OrthoDB" id="248779at2759"/>
<dbReference type="GO" id="GO:0006363">
    <property type="term" value="P:termination of RNA polymerase I transcription"/>
    <property type="evidence" value="ECO:0007669"/>
    <property type="project" value="EnsemblFungi"/>
</dbReference>
<dbReference type="GO" id="GO:0006368">
    <property type="term" value="P:transcription elongation by RNA polymerase II"/>
    <property type="evidence" value="ECO:0007669"/>
    <property type="project" value="EnsemblFungi"/>
</dbReference>
<organism evidence="8 10">
    <name type="scientific">Schizosaccharomyces japonicus (strain yFS275 / FY16936)</name>
    <name type="common">Fission yeast</name>
    <dbReference type="NCBI Taxonomy" id="402676"/>
    <lineage>
        <taxon>Eukaryota</taxon>
        <taxon>Fungi</taxon>
        <taxon>Dikarya</taxon>
        <taxon>Ascomycota</taxon>
        <taxon>Taphrinomycotina</taxon>
        <taxon>Schizosaccharomycetes</taxon>
        <taxon>Schizosaccharomycetales</taxon>
        <taxon>Schizosaccharomycetaceae</taxon>
        <taxon>Schizosaccharomyces</taxon>
    </lineage>
</organism>
<keyword evidence="3" id="KW-0804">Transcription</keyword>
<dbReference type="GO" id="GO:0006367">
    <property type="term" value="P:transcription initiation at RNA polymerase II promoter"/>
    <property type="evidence" value="ECO:0007669"/>
    <property type="project" value="EnsemblFungi"/>
</dbReference>
<dbReference type="Pfam" id="PF03871">
    <property type="entry name" value="RNA_pol_Rpb5_N"/>
    <property type="match status" value="1"/>
</dbReference>
<dbReference type="InterPro" id="IPR020608">
    <property type="entry name" value="RNA_pol_subH/Rpb5_CS"/>
</dbReference>
<dbReference type="JaponicusDB" id="SJAG_02101">
    <property type="gene designation" value="rpb5"/>
</dbReference>
<evidence type="ECO:0000259" key="7">
    <source>
        <dbReference type="Pfam" id="PF03871"/>
    </source>
</evidence>
<keyword evidence="10" id="KW-1185">Reference proteome</keyword>
<dbReference type="InterPro" id="IPR036710">
    <property type="entry name" value="RNA_pol_Rpb5_N_sf"/>
</dbReference>
<dbReference type="EMBL" id="KE651168">
    <property type="protein sequence ID" value="EEB07024.1"/>
    <property type="molecule type" value="Genomic_DNA"/>
</dbReference>
<evidence type="ECO:0000256" key="2">
    <source>
        <dbReference type="ARBA" id="ARBA00020809"/>
    </source>
</evidence>